<dbReference type="AlphaFoldDB" id="A0A101I886"/>
<dbReference type="EMBL" id="LGGW01000049">
    <property type="protein sequence ID" value="KUK90148.1"/>
    <property type="molecule type" value="Genomic_DNA"/>
</dbReference>
<evidence type="ECO:0000313" key="2">
    <source>
        <dbReference type="Proteomes" id="UP000055014"/>
    </source>
</evidence>
<dbReference type="Proteomes" id="UP000055014">
    <property type="component" value="Unassembled WGS sequence"/>
</dbReference>
<protein>
    <submittedName>
        <fullName evidence="1">Uncharacterized protein</fullName>
    </submittedName>
</protein>
<sequence>MVLLTQVEERHPLKQGLKPFANCKGNKQALRVEERHPLKQGLKLKYFQNIVFFFQVEERHPLKQGLKQ</sequence>
<organism evidence="1 2">
    <name type="scientific">Mesotoga infera</name>
    <dbReference type="NCBI Taxonomy" id="1236046"/>
    <lineage>
        <taxon>Bacteria</taxon>
        <taxon>Thermotogati</taxon>
        <taxon>Thermotogota</taxon>
        <taxon>Thermotogae</taxon>
        <taxon>Kosmotogales</taxon>
        <taxon>Kosmotogaceae</taxon>
        <taxon>Mesotoga</taxon>
    </lineage>
</organism>
<evidence type="ECO:0000313" key="1">
    <source>
        <dbReference type="EMBL" id="KUK90148.1"/>
    </source>
</evidence>
<comment type="caution">
    <text evidence="1">The sequence shown here is derived from an EMBL/GenBank/DDBJ whole genome shotgun (WGS) entry which is preliminary data.</text>
</comment>
<accession>A0A101I886</accession>
<name>A0A101I886_9BACT</name>
<proteinExistence type="predicted"/>
<gene>
    <name evidence="1" type="ORF">XE02_0676</name>
</gene>
<reference evidence="2" key="1">
    <citation type="journal article" date="2015" name="MBio">
        <title>Genome-Resolved Metagenomic Analysis Reveals Roles for Candidate Phyla and Other Microbial Community Members in Biogeochemical Transformations in Oil Reservoirs.</title>
        <authorList>
            <person name="Hu P."/>
            <person name="Tom L."/>
            <person name="Singh A."/>
            <person name="Thomas B.C."/>
            <person name="Baker B.J."/>
            <person name="Piceno Y.M."/>
            <person name="Andersen G.L."/>
            <person name="Banfield J.F."/>
        </authorList>
    </citation>
    <scope>NUCLEOTIDE SEQUENCE [LARGE SCALE GENOMIC DNA]</scope>
</reference>